<dbReference type="PROSITE" id="PS50853">
    <property type="entry name" value="FN3"/>
    <property type="match status" value="11"/>
</dbReference>
<evidence type="ECO:0000313" key="8">
    <source>
        <dbReference type="EnsemblMetazoa" id="XP_030852590"/>
    </source>
</evidence>
<keyword evidence="4" id="KW-0472">Membrane</keyword>
<feature type="domain" description="C-type lectin" evidence="6">
    <location>
        <begin position="1112"/>
        <end position="1232"/>
    </location>
</feature>
<dbReference type="CDD" id="cd00037">
    <property type="entry name" value="CLECT"/>
    <property type="match status" value="11"/>
</dbReference>
<feature type="domain" description="C-type lectin" evidence="6">
    <location>
        <begin position="643"/>
        <end position="763"/>
    </location>
</feature>
<evidence type="ECO:0000259" key="5">
    <source>
        <dbReference type="PROSITE" id="PS01180"/>
    </source>
</evidence>
<dbReference type="CDD" id="cd00041">
    <property type="entry name" value="CUB"/>
    <property type="match status" value="3"/>
</dbReference>
<feature type="domain" description="C-type lectin" evidence="6">
    <location>
        <begin position="1580"/>
        <end position="1700"/>
    </location>
</feature>
<comment type="caution">
    <text evidence="2">Lacks conserved residue(s) required for the propagation of feature annotation.</text>
</comment>
<feature type="domain" description="CUB" evidence="5">
    <location>
        <begin position="2514"/>
        <end position="2631"/>
    </location>
</feature>
<feature type="domain" description="Fibronectin type-III" evidence="7">
    <location>
        <begin position="773"/>
        <end position="868"/>
    </location>
</feature>
<dbReference type="Pfam" id="PF00041">
    <property type="entry name" value="fn3"/>
    <property type="match status" value="2"/>
</dbReference>
<dbReference type="EnsemblMetazoa" id="XM_030996730">
    <property type="protein sequence ID" value="XP_030852590"/>
    <property type="gene ID" value="LOC577309"/>
</dbReference>
<dbReference type="SMART" id="SM00034">
    <property type="entry name" value="CLECT"/>
    <property type="match status" value="10"/>
</dbReference>
<keyword evidence="9" id="KW-1185">Reference proteome</keyword>
<dbReference type="SUPFAM" id="SSF49265">
    <property type="entry name" value="Fibronectin type III"/>
    <property type="match status" value="6"/>
</dbReference>
<dbReference type="CDD" id="cd00063">
    <property type="entry name" value="FN3"/>
    <property type="match status" value="9"/>
</dbReference>
<feature type="domain" description="C-type lectin" evidence="6">
    <location>
        <begin position="1813"/>
        <end position="1933"/>
    </location>
</feature>
<dbReference type="PROSITE" id="PS50041">
    <property type="entry name" value="C_TYPE_LECTIN_2"/>
    <property type="match status" value="10"/>
</dbReference>
<dbReference type="PANTHER" id="PTHR22803">
    <property type="entry name" value="MANNOSE, PHOSPHOLIPASE, LECTIN RECEPTOR RELATED"/>
    <property type="match status" value="1"/>
</dbReference>
<evidence type="ECO:0000256" key="3">
    <source>
        <dbReference type="SAM" id="MobiDB-lite"/>
    </source>
</evidence>
<dbReference type="InterPro" id="IPR035914">
    <property type="entry name" value="Sperma_CUB_dom_sf"/>
</dbReference>
<proteinExistence type="predicted"/>
<feature type="disulfide bond" evidence="2">
    <location>
        <begin position="2754"/>
        <end position="2781"/>
    </location>
</feature>
<feature type="domain" description="C-type lectin" evidence="6">
    <location>
        <begin position="2044"/>
        <end position="2170"/>
    </location>
</feature>
<dbReference type="GeneID" id="577309"/>
<dbReference type="FunFam" id="2.60.120.290:FF:000001">
    <property type="entry name" value="CUB and sushi domain-containing protein 3 isoform X1"/>
    <property type="match status" value="1"/>
</dbReference>
<protein>
    <submittedName>
        <fullName evidence="8">Uncharacterized protein</fullName>
    </submittedName>
</protein>
<dbReference type="InterPro" id="IPR016186">
    <property type="entry name" value="C-type_lectin-like/link_sf"/>
</dbReference>
<dbReference type="Pfam" id="PF00059">
    <property type="entry name" value="Lectin_C"/>
    <property type="match status" value="10"/>
</dbReference>
<keyword evidence="4" id="KW-0812">Transmembrane</keyword>
<accession>A0A7M7PKU1</accession>
<feature type="domain" description="C-type lectin" evidence="6">
    <location>
        <begin position="1346"/>
        <end position="1466"/>
    </location>
</feature>
<name>A0A7M7PKU1_STRPU</name>
<dbReference type="KEGG" id="spu:577309"/>
<dbReference type="InterPro" id="IPR016187">
    <property type="entry name" value="CTDL_fold"/>
</dbReference>
<feature type="domain" description="CUB" evidence="5">
    <location>
        <begin position="2634"/>
        <end position="2748"/>
    </location>
</feature>
<sequence length="3100" mass="344438">MTSGYHDNSVEGDWRWIDCGGTTDWQRNLWSSGYPGNERDDCGVLLPTGEIDDVVCDIPINYFLCEVSPKGFTPDEARPTNLIAEVTSTLTVTLKWDVSPFYCDVFGYRIQVTNEQMETTQEVVYGGKTSEVEISLDRVRTEYSFTVAAWTILDEELAVIGPAVATTGSCPDSYEESPGGRCYLFRNLTNGEWWPAGRRSCDNTVDGDLVIINDEEELNYIMNRTSEIDPDGKWWIGLSDLTADDDWQWVDCTESNDWQNRLWAPGYPTCDDTHDCAVLNPDGTIQDDACDLRINSICEISPKEFDEQAVMVGNLMVSASLPTSLEVSWSLPVYGCSAVGYRIYYSIADSMDDKESMFVQGGDATHAVVQDLRANTTYNVTVAIYNNKDIELEESQAVEGTTMPCPADYEEGPNGHCYWFAVTTYGYMWHWGRQGCSEEPDSDLVIINDEEELDFLHNRTAELAEDRDWWIGLSSSPAWSWTDCEELNPWQDTLWAPGNPQPEGYGCAALDDSGEVVDKGCDIKHHFICEISPRGFSDEEENVEEIKASPLMYGMEVSWTLAPKHCNVEAYQIIYKEDMEEAREFFDLQYGEDSSSTMVTGLYPNRTYNVSVAAFLNTEVLLSPVGPVQITTPACPDDYEEGPNGHCYRFRILDNGTRWMRGRQTCDNVDDSDYVIINDEEELNFLLNRSAEVDPEMNWWIGLSDLSMPGSWGWVDCSTPTAGQEGLWAPDYPTGQPSRCAALRPDGRVIDLPCETRLSYLCELLPKGFDSDALMVYNVTAQGYSNYIDVSWVLPENNCDAIGYVIYYQMSDGTGERKSVYVSGGESTSGAITALPLGASYSMTIAVSTSKEMELQETAPVNASTASSCPDNYEEGPNGGCYRFRLEDVGTWWTYRRQACVFDVDYSDLLVINDQEEFDFVMNRTAEMSADASWWIGYTDQSVEGDWRWMDTCEESTAFQGSLWAPGSPSIQAHDCAALQPTGDVIDLVCDALIRGFVCEVASREFDWGDANVQDLMATGITVGLEVTWTVSSTSCDVIGYKITYQLDEPGSQTEFMLVYGGDVDSVTISGLLPDRRYTVGVGVILNLDAELTPITTVGTTLTCPNNYEEGPNGHCYRFRILDDGAHWPTGRRTCDNVEDSDLAVINDPEELAFLVNRSAEVNPDMTWWIGLSDLYIEGEWRWVDCSTTTGYQDTLWAPDYPSDVGLSCAALQSSGDIINLPCDRRFSYLCELNPKGFDLNSQVVENVRASGGMYTINVTWDLPENGCNAVGYKIYYELTGVESDVLRSVFVSGGDSVSGSVTGLLANASYDIKVAILTSKDIELGDTEPVTVSTVPCPDGYEEGPNGRCYRFRILDLGSWWPTGRRTCDNEPDSDLAIINDQVELDFLINRTAEIDPNITWWIGYSDQSVEGDWRWVDCTESTTWQDALWVPDHPGNGRLDCAALQPDGQVVDLVCDTPLSYLCEISPRGFSQEDANPDNLAAMAGTTYGLEVTWTVSPTSCDVIGYRISYYLTGDISTRSSIMVYGGDTSSALVSGLATNTTYDVTVAAYISKDAELSPVGPVTATTVPCPDGYEEGPNGRCYRFRILDLGSWWPTGRRTCDNEPDSDLAIINDQVELDFLINRTAEIDPNIMWWIGYSDQSVEGDWRWVDCTESTTWQNALWVPDHPGNGRLDCAALQPDGQVVDLVCDTPLSYLCEISPRGFSQEDANPHDLAAMGTTYGLEVTWTVSPTSCDVIGYRISYYLTGDISTSGSTFVYGGDTSSAVVRGLATNSTYDVTVAAYISKDIELSPIDPVTATTDPCPDDYSLAPNGRCYLFVQSSLGSFWHYSRGTCWAQKDSDLAIINDQEELDFIVQQIAAIGDTKNWWLGYSDNSVEGEWRWVDCTESNDWQMTLWAPGSPGNEMPDCGSLSSSGEVEAQVCDVPLNYVCEVSPKGFDPMELKVENLETSGASYGVDVSWTLPENNCDAFGYKIYYQEMDSDTEEFKIIYGGDSIGARVAGLLPNTTLDVSVAVLIVDDELERVGPIIGVSDPCPTGYEQAANGRCYWFQDFGRYGGGWDNARYYCGEAAGNFDHDLMIIDDEWELEYITNRTREFNDSKDWRIGYSDLAEEGVWKWVTCESPDAWQQSLWAPGYPQNGLDDCGVFDPDNMTIYDQVCDVGDFNFICEVTPKDFRVGDDNVFNLNATAIGWDTIRVTWNVSEYNCDVIAYNIYYLDTFLGGQPEWALVYGGEVDSYDITMVQPSTRYSISVSAERQEVELPQVGPVYVTTPEGPCPAYYESGPNGGCYRFVTSQYGSIWTSGSSGCSSVEDSDLVVIDNQMEFDFIVNRTKDFNLIRDWWIGFSDFSVESDWRWVTCEAPTDWQNTIWETGYPRNGLHDCGALSSDSRQVIDAVCDTPNYYICEITPKGFTDADMNIRDVMASPISSTEVHVTWMLSNITCNVYGYKIYYGIQGEPFEITQFHLVYGGNITSLTVSSLTPSMPYEFHVAALIPDRLELPKIGPANATTYSECGRTVVDEDGMIMNADYPNGYAGPETCEWLVSAPSDQYVLLQILDFDTRAGADFVVIGSGLDFSTETTLYVLSGSRANAGTTPIPGKVLSPGQHLWISFKTSEATLDHAGFQMAVTMVAQGPGTPERQYEEITEEGTFTSPGWPDNHPNLVDLTWTLLAPKTGRVRITSLEGFLESDYDTLTIGYGNPDSSVLGFYTGDFKIDETLESPTYNFWVRFQADETVSNKGFTLNWESFDDQESCGTQELLEGSGTVMSPNYPQPYPDNQECTWYIRLPSMNHLVRIEFTAFSLEENHDFLVVGTGKTVNEEVIAILTGGSLPAPIDSASYRMWLQFKTDESFSATGFSLEYSSIDNPEPPTPYNEITDSVVFIVEGEPVGWFTPTRQQDLATGIAISMTDYCMDRSDTCEEMVSVRRRRDAGILQLTFSAEDVEFLDTVAVEDDLHITMWVGNPSMVDEDIVRGIEPEIVQTSLMEETSQTTLEEIMGEGFAYRVTPNALTPTNGPGGTEPPPQGLEPWAISLIVVASFAVVLAAVVGLEVRHRRKKAKLQTPDGLMGSQELHTKSYEEPDYAVPLSRSDRYAADASGQE</sequence>
<evidence type="ECO:0000259" key="6">
    <source>
        <dbReference type="PROSITE" id="PS50041"/>
    </source>
</evidence>
<evidence type="ECO:0000259" key="7">
    <source>
        <dbReference type="PROSITE" id="PS50853"/>
    </source>
</evidence>
<feature type="transmembrane region" description="Helical" evidence="4">
    <location>
        <begin position="3029"/>
        <end position="3049"/>
    </location>
</feature>
<feature type="domain" description="C-type lectin" evidence="6">
    <location>
        <begin position="877"/>
        <end position="991"/>
    </location>
</feature>
<dbReference type="SUPFAM" id="SSF49854">
    <property type="entry name" value="Spermadhesin, CUB domain"/>
    <property type="match status" value="3"/>
</dbReference>
<dbReference type="PROSITE" id="PS01180">
    <property type="entry name" value="CUB"/>
    <property type="match status" value="3"/>
</dbReference>
<feature type="domain" description="Fibronectin type-III" evidence="7">
    <location>
        <begin position="78"/>
        <end position="172"/>
    </location>
</feature>
<feature type="domain" description="CUB" evidence="5">
    <location>
        <begin position="2754"/>
        <end position="2864"/>
    </location>
</feature>
<dbReference type="Gene3D" id="2.60.40.10">
    <property type="entry name" value="Immunoglobulins"/>
    <property type="match status" value="11"/>
</dbReference>
<feature type="domain" description="Fibronectin type-III" evidence="7">
    <location>
        <begin position="1009"/>
        <end position="1106"/>
    </location>
</feature>
<feature type="domain" description="C-type lectin" evidence="6">
    <location>
        <begin position="2285"/>
        <end position="2406"/>
    </location>
</feature>
<organism evidence="8 9">
    <name type="scientific">Strongylocentrotus purpuratus</name>
    <name type="common">Purple sea urchin</name>
    <dbReference type="NCBI Taxonomy" id="7668"/>
    <lineage>
        <taxon>Eukaryota</taxon>
        <taxon>Metazoa</taxon>
        <taxon>Echinodermata</taxon>
        <taxon>Eleutherozoa</taxon>
        <taxon>Echinozoa</taxon>
        <taxon>Echinoidea</taxon>
        <taxon>Euechinoidea</taxon>
        <taxon>Echinacea</taxon>
        <taxon>Camarodonta</taxon>
        <taxon>Echinidea</taxon>
        <taxon>Strongylocentrotidae</taxon>
        <taxon>Strongylocentrotus</taxon>
    </lineage>
</organism>
<dbReference type="OrthoDB" id="7357196at2759"/>
<feature type="domain" description="Fibronectin type-III" evidence="7">
    <location>
        <begin position="1709"/>
        <end position="1805"/>
    </location>
</feature>
<reference evidence="8" key="2">
    <citation type="submission" date="2021-01" db="UniProtKB">
        <authorList>
            <consortium name="EnsemblMetazoa"/>
        </authorList>
    </citation>
    <scope>IDENTIFICATION</scope>
</reference>
<evidence type="ECO:0000256" key="4">
    <source>
        <dbReference type="SAM" id="Phobius"/>
    </source>
</evidence>
<dbReference type="Gene3D" id="3.10.100.10">
    <property type="entry name" value="Mannose-Binding Protein A, subunit A"/>
    <property type="match status" value="11"/>
</dbReference>
<keyword evidence="1 2" id="KW-1015">Disulfide bond</keyword>
<dbReference type="InParanoid" id="A0A7M7PKU1"/>
<feature type="region of interest" description="Disordered" evidence="3">
    <location>
        <begin position="3057"/>
        <end position="3100"/>
    </location>
</feature>
<feature type="domain" description="C-type lectin" evidence="6">
    <location>
        <begin position="413"/>
        <end position="530"/>
    </location>
</feature>
<dbReference type="Proteomes" id="UP000007110">
    <property type="component" value="Unassembled WGS sequence"/>
</dbReference>
<reference evidence="9" key="1">
    <citation type="submission" date="2015-02" db="EMBL/GenBank/DDBJ databases">
        <title>Genome sequencing for Strongylocentrotus purpuratus.</title>
        <authorList>
            <person name="Murali S."/>
            <person name="Liu Y."/>
            <person name="Vee V."/>
            <person name="English A."/>
            <person name="Wang M."/>
            <person name="Skinner E."/>
            <person name="Han Y."/>
            <person name="Muzny D.M."/>
            <person name="Worley K.C."/>
            <person name="Gibbs R.A."/>
        </authorList>
    </citation>
    <scope>NUCLEOTIDE SEQUENCE</scope>
</reference>
<feature type="domain" description="Fibronectin type-III" evidence="7">
    <location>
        <begin position="1478"/>
        <end position="1572"/>
    </location>
</feature>
<dbReference type="SUPFAM" id="SSF56436">
    <property type="entry name" value="C-type lectin-like"/>
    <property type="match status" value="11"/>
</dbReference>
<dbReference type="SMART" id="SM00042">
    <property type="entry name" value="CUB"/>
    <property type="match status" value="3"/>
</dbReference>
<dbReference type="InterPro" id="IPR013783">
    <property type="entry name" value="Ig-like_fold"/>
</dbReference>
<dbReference type="OMA" id="VAGEWRW"/>
<feature type="domain" description="Fibronectin type-III" evidence="7">
    <location>
        <begin position="311"/>
        <end position="405"/>
    </location>
</feature>
<feature type="domain" description="C-type lectin" evidence="6">
    <location>
        <begin position="178"/>
        <end position="299"/>
    </location>
</feature>
<dbReference type="InterPro" id="IPR003961">
    <property type="entry name" value="FN3_dom"/>
</dbReference>
<evidence type="ECO:0000313" key="9">
    <source>
        <dbReference type="Proteomes" id="UP000007110"/>
    </source>
</evidence>
<dbReference type="RefSeq" id="XP_030852590.1">
    <property type="nucleotide sequence ID" value="XM_030996730.1"/>
</dbReference>
<feature type="domain" description="Fibronectin type-III" evidence="7">
    <location>
        <begin position="2182"/>
        <end position="2275"/>
    </location>
</feature>
<dbReference type="GO" id="GO:0038023">
    <property type="term" value="F:signaling receptor activity"/>
    <property type="evidence" value="ECO:0000318"/>
    <property type="project" value="GO_Central"/>
</dbReference>
<feature type="domain" description="Fibronectin type-III" evidence="7">
    <location>
        <begin position="539"/>
        <end position="635"/>
    </location>
</feature>
<feature type="domain" description="Fibronectin type-III" evidence="7">
    <location>
        <begin position="1940"/>
        <end position="2036"/>
    </location>
</feature>
<feature type="domain" description="Fibronectin type-III" evidence="7">
    <location>
        <begin position="2418"/>
        <end position="2513"/>
    </location>
</feature>
<feature type="domain" description="Fibronectin type-III" evidence="7">
    <location>
        <begin position="1241"/>
        <end position="1338"/>
    </location>
</feature>
<dbReference type="Pfam" id="PF00431">
    <property type="entry name" value="CUB"/>
    <property type="match status" value="3"/>
</dbReference>
<dbReference type="Gene3D" id="2.60.120.290">
    <property type="entry name" value="Spermadhesin, CUB domain"/>
    <property type="match status" value="3"/>
</dbReference>
<evidence type="ECO:0000256" key="1">
    <source>
        <dbReference type="ARBA" id="ARBA00023157"/>
    </source>
</evidence>
<dbReference type="InterPro" id="IPR001304">
    <property type="entry name" value="C-type_lectin-like"/>
</dbReference>
<keyword evidence="4" id="KW-1133">Transmembrane helix</keyword>
<dbReference type="InterPro" id="IPR050111">
    <property type="entry name" value="C-type_lectin/snaclec_domain"/>
</dbReference>
<dbReference type="InterPro" id="IPR000859">
    <property type="entry name" value="CUB_dom"/>
</dbReference>
<dbReference type="SMART" id="SM00060">
    <property type="entry name" value="FN3"/>
    <property type="match status" value="10"/>
</dbReference>
<evidence type="ECO:0000256" key="2">
    <source>
        <dbReference type="PROSITE-ProRule" id="PRU00059"/>
    </source>
</evidence>
<dbReference type="InterPro" id="IPR036116">
    <property type="entry name" value="FN3_sf"/>
</dbReference>